<sequence length="90" mass="10376">MSSVLDDVPHHERVAHTNGLPPIGLWWPMLERPLRREVLENVHAPLRAVVVRRIYELCELDPGHAPQLGVRLGENERAYIAGWMHSVDWN</sequence>
<accession>A0A1N6DWG1</accession>
<reference evidence="2" key="1">
    <citation type="submission" date="2016-11" db="EMBL/GenBank/DDBJ databases">
        <authorList>
            <person name="Varghese N."/>
            <person name="Submissions S."/>
        </authorList>
    </citation>
    <scope>NUCLEOTIDE SEQUENCE [LARGE SCALE GENOMIC DNA]</scope>
    <source>
        <strain evidence="2">DSM 8595</strain>
    </source>
</reference>
<dbReference type="AlphaFoldDB" id="A0A1N6DWG1"/>
<dbReference type="OrthoDB" id="5007282at2"/>
<evidence type="ECO:0000313" key="1">
    <source>
        <dbReference type="EMBL" id="SIN75057.1"/>
    </source>
</evidence>
<name>A0A1N6DWG1_9MICO</name>
<keyword evidence="2" id="KW-1185">Reference proteome</keyword>
<dbReference type="RefSeq" id="WP_143231427.1">
    <property type="nucleotide sequence ID" value="NZ_FSRJ01000001.1"/>
</dbReference>
<dbReference type="EMBL" id="FSRJ01000001">
    <property type="protein sequence ID" value="SIN75057.1"/>
    <property type="molecule type" value="Genomic_DNA"/>
</dbReference>
<dbReference type="Proteomes" id="UP000184699">
    <property type="component" value="Unassembled WGS sequence"/>
</dbReference>
<proteinExistence type="predicted"/>
<organism evidence="1 2">
    <name type="scientific">Agromyces cerinus subsp. cerinus</name>
    <dbReference type="NCBI Taxonomy" id="232089"/>
    <lineage>
        <taxon>Bacteria</taxon>
        <taxon>Bacillati</taxon>
        <taxon>Actinomycetota</taxon>
        <taxon>Actinomycetes</taxon>
        <taxon>Micrococcales</taxon>
        <taxon>Microbacteriaceae</taxon>
        <taxon>Agromyces</taxon>
    </lineage>
</organism>
<gene>
    <name evidence="1" type="ORF">SAMN05443544_0812</name>
</gene>
<evidence type="ECO:0000313" key="2">
    <source>
        <dbReference type="Proteomes" id="UP000184699"/>
    </source>
</evidence>
<protein>
    <submittedName>
        <fullName evidence="1">Uncharacterized protein</fullName>
    </submittedName>
</protein>